<protein>
    <submittedName>
        <fullName evidence="2">Uncharacterized protein</fullName>
    </submittedName>
</protein>
<organism evidence="2 3">
    <name type="scientific">Tautonia plasticadhaerens</name>
    <dbReference type="NCBI Taxonomy" id="2527974"/>
    <lineage>
        <taxon>Bacteria</taxon>
        <taxon>Pseudomonadati</taxon>
        <taxon>Planctomycetota</taxon>
        <taxon>Planctomycetia</taxon>
        <taxon>Isosphaerales</taxon>
        <taxon>Isosphaeraceae</taxon>
        <taxon>Tautonia</taxon>
    </lineage>
</organism>
<feature type="region of interest" description="Disordered" evidence="1">
    <location>
        <begin position="134"/>
        <end position="156"/>
    </location>
</feature>
<keyword evidence="3" id="KW-1185">Reference proteome</keyword>
<proteinExistence type="predicted"/>
<name>A0A518HBH4_9BACT</name>
<accession>A0A518HBH4</accession>
<dbReference type="Proteomes" id="UP000317835">
    <property type="component" value="Chromosome"/>
</dbReference>
<reference evidence="2 3" key="1">
    <citation type="submission" date="2019-02" db="EMBL/GenBank/DDBJ databases">
        <title>Deep-cultivation of Planctomycetes and their phenomic and genomic characterization uncovers novel biology.</title>
        <authorList>
            <person name="Wiegand S."/>
            <person name="Jogler M."/>
            <person name="Boedeker C."/>
            <person name="Pinto D."/>
            <person name="Vollmers J."/>
            <person name="Rivas-Marin E."/>
            <person name="Kohn T."/>
            <person name="Peeters S.H."/>
            <person name="Heuer A."/>
            <person name="Rast P."/>
            <person name="Oberbeckmann S."/>
            <person name="Bunk B."/>
            <person name="Jeske O."/>
            <person name="Meyerdierks A."/>
            <person name="Storesund J.E."/>
            <person name="Kallscheuer N."/>
            <person name="Luecker S."/>
            <person name="Lage O.M."/>
            <person name="Pohl T."/>
            <person name="Merkel B.J."/>
            <person name="Hornburger P."/>
            <person name="Mueller R.-W."/>
            <person name="Bruemmer F."/>
            <person name="Labrenz M."/>
            <person name="Spormann A.M."/>
            <person name="Op den Camp H."/>
            <person name="Overmann J."/>
            <person name="Amann R."/>
            <person name="Jetten M.S.M."/>
            <person name="Mascher T."/>
            <person name="Medema M.H."/>
            <person name="Devos D.P."/>
            <person name="Kaster A.-K."/>
            <person name="Ovreas L."/>
            <person name="Rohde M."/>
            <person name="Galperin M.Y."/>
            <person name="Jogler C."/>
        </authorList>
    </citation>
    <scope>NUCLEOTIDE SEQUENCE [LARGE SCALE GENOMIC DNA]</scope>
    <source>
        <strain evidence="2 3">ElP</strain>
    </source>
</reference>
<feature type="region of interest" description="Disordered" evidence="1">
    <location>
        <begin position="38"/>
        <end position="93"/>
    </location>
</feature>
<sequence length="156" mass="16619">MTAFIDVDASSRRRMQAGGIESVSAALRREFDTPFRFYDGSSGEPIRREGPGGRPASIRPEPARAIRAIAAGGRPRVDPSGPARSRIALPLRHGDGPPLVAVGHIAALARPGRQARAELARLWKWADAVQLRLPPAGAAGPRHPGPRAIAPVTRPR</sequence>
<dbReference type="AlphaFoldDB" id="A0A518HBH4"/>
<dbReference type="EMBL" id="CP036426">
    <property type="protein sequence ID" value="QDV38214.1"/>
    <property type="molecule type" value="Genomic_DNA"/>
</dbReference>
<dbReference type="KEGG" id="tpla:ElP_61650"/>
<dbReference type="RefSeq" id="WP_145276539.1">
    <property type="nucleotide sequence ID" value="NZ_CP036426.1"/>
</dbReference>
<evidence type="ECO:0000313" key="3">
    <source>
        <dbReference type="Proteomes" id="UP000317835"/>
    </source>
</evidence>
<feature type="compositionally biased region" description="Low complexity" evidence="1">
    <location>
        <begin position="54"/>
        <end position="74"/>
    </location>
</feature>
<gene>
    <name evidence="2" type="ORF">ElP_61650</name>
</gene>
<evidence type="ECO:0000256" key="1">
    <source>
        <dbReference type="SAM" id="MobiDB-lite"/>
    </source>
</evidence>
<evidence type="ECO:0000313" key="2">
    <source>
        <dbReference type="EMBL" id="QDV38214.1"/>
    </source>
</evidence>